<dbReference type="STRING" id="392015.SAMN05421543_10297"/>
<reference evidence="2" key="1">
    <citation type="submission" date="2016-10" db="EMBL/GenBank/DDBJ databases">
        <authorList>
            <person name="Varghese N."/>
        </authorList>
    </citation>
    <scope>NUCLEOTIDE SEQUENCE [LARGE SCALE GENOMIC DNA]</scope>
    <source>
        <strain evidence="2">DSM 17980</strain>
    </source>
</reference>
<dbReference type="InterPro" id="IPR011013">
    <property type="entry name" value="Gal_mutarotase_sf_dom"/>
</dbReference>
<name>A0A1I7GA40_9BACL</name>
<dbReference type="EMBL" id="FPBV01000002">
    <property type="protein sequence ID" value="SFU45317.1"/>
    <property type="molecule type" value="Genomic_DNA"/>
</dbReference>
<dbReference type="GO" id="GO:0005975">
    <property type="term" value="P:carbohydrate metabolic process"/>
    <property type="evidence" value="ECO:0007669"/>
    <property type="project" value="InterPro"/>
</dbReference>
<keyword evidence="2" id="KW-1185">Reference proteome</keyword>
<evidence type="ECO:0000313" key="1">
    <source>
        <dbReference type="EMBL" id="SFU45317.1"/>
    </source>
</evidence>
<accession>A0A1I7GA40</accession>
<organism evidence="1 2">
    <name type="scientific">Alicyclobacillus macrosporangiidus</name>
    <dbReference type="NCBI Taxonomy" id="392015"/>
    <lineage>
        <taxon>Bacteria</taxon>
        <taxon>Bacillati</taxon>
        <taxon>Bacillota</taxon>
        <taxon>Bacilli</taxon>
        <taxon>Bacillales</taxon>
        <taxon>Alicyclobacillaceae</taxon>
        <taxon>Alicyclobacillus</taxon>
    </lineage>
</organism>
<dbReference type="InterPro" id="IPR008183">
    <property type="entry name" value="Aldose_1/G6P_1-epimerase"/>
</dbReference>
<dbReference type="Gene3D" id="2.70.98.10">
    <property type="match status" value="1"/>
</dbReference>
<dbReference type="AlphaFoldDB" id="A0A1I7GA40"/>
<dbReference type="GO" id="GO:0016853">
    <property type="term" value="F:isomerase activity"/>
    <property type="evidence" value="ECO:0007669"/>
    <property type="project" value="InterPro"/>
</dbReference>
<evidence type="ECO:0000313" key="2">
    <source>
        <dbReference type="Proteomes" id="UP000183508"/>
    </source>
</evidence>
<proteinExistence type="predicted"/>
<dbReference type="CDD" id="cd01081">
    <property type="entry name" value="Aldose_epim"/>
    <property type="match status" value="1"/>
</dbReference>
<dbReference type="InterPro" id="IPR014718">
    <property type="entry name" value="GH-type_carb-bd"/>
</dbReference>
<dbReference type="SUPFAM" id="SSF74650">
    <property type="entry name" value="Galactose mutarotase-like"/>
    <property type="match status" value="1"/>
</dbReference>
<protein>
    <submittedName>
        <fullName evidence="1">Aldose 1-epimerase</fullName>
    </submittedName>
</protein>
<gene>
    <name evidence="1" type="ORF">SAMN05421543_10297</name>
</gene>
<dbReference type="GO" id="GO:0030246">
    <property type="term" value="F:carbohydrate binding"/>
    <property type="evidence" value="ECO:0007669"/>
    <property type="project" value="InterPro"/>
</dbReference>
<dbReference type="Proteomes" id="UP000183508">
    <property type="component" value="Unassembled WGS sequence"/>
</dbReference>
<dbReference type="Pfam" id="PF01263">
    <property type="entry name" value="Aldose_epim"/>
    <property type="match status" value="1"/>
</dbReference>
<sequence length="338" mass="38415">MMANVEECGYLGLRAIRLTAGSYQAVVLPDIGANLISFRDIDRGLSFLREPTPDEMPVFLTTPTTWGIPVLFPPNRIEDGTFTIGNMTYHFPINEESRQNHLHGFLHNTPWTVEDSGRLEGEAFVRLAVHVDETHPAYQIFPHPFQFTLEYRVTCTGLRQTADVVNLGHWPMPFMLGFHTAIRIPFSPLSTERDYVFTATIGRRWELNHRMLPTGACQTLNGGEARISGEGIYPFFEPMDNHYTASPQNGRNYVTVTDKRFNLRLVYDAGLRYRHWMIWNNNAEGRFFCPEPQTNLVNAPNAPVPPDASGLLMLSPGERWTETSILYVEDVEGPVLSR</sequence>